<dbReference type="EMBL" id="SJPL01000002">
    <property type="protein sequence ID" value="TWT65471.1"/>
    <property type="molecule type" value="Genomic_DNA"/>
</dbReference>
<evidence type="ECO:0000313" key="1">
    <source>
        <dbReference type="EMBL" id="TWT65471.1"/>
    </source>
</evidence>
<dbReference type="InterPro" id="IPR002514">
    <property type="entry name" value="Transposase_8"/>
</dbReference>
<organism evidence="1 2">
    <name type="scientific">Crateriforma conspicua</name>
    <dbReference type="NCBI Taxonomy" id="2527996"/>
    <lineage>
        <taxon>Bacteria</taxon>
        <taxon>Pseudomonadati</taxon>
        <taxon>Planctomycetota</taxon>
        <taxon>Planctomycetia</taxon>
        <taxon>Planctomycetales</taxon>
        <taxon>Planctomycetaceae</taxon>
        <taxon>Crateriforma</taxon>
    </lineage>
</organism>
<dbReference type="RefSeq" id="WP_146440815.1">
    <property type="nucleotide sequence ID" value="NZ_SJPL01000002.1"/>
</dbReference>
<accession>A0A5C5XSG9</accession>
<evidence type="ECO:0000313" key="2">
    <source>
        <dbReference type="Proteomes" id="UP000317238"/>
    </source>
</evidence>
<dbReference type="InterPro" id="IPR010921">
    <property type="entry name" value="Trp_repressor/repl_initiator"/>
</dbReference>
<dbReference type="Pfam" id="PF01527">
    <property type="entry name" value="HTH_Tnp_1"/>
    <property type="match status" value="1"/>
</dbReference>
<keyword evidence="2" id="KW-1185">Reference proteome</keyword>
<name>A0A5C5XSG9_9PLAN</name>
<proteinExistence type="predicted"/>
<dbReference type="OrthoDB" id="289445at2"/>
<dbReference type="Proteomes" id="UP000317238">
    <property type="component" value="Unassembled WGS sequence"/>
</dbReference>
<reference evidence="1 2" key="1">
    <citation type="submission" date="2019-02" db="EMBL/GenBank/DDBJ databases">
        <title>Deep-cultivation of Planctomycetes and their phenomic and genomic characterization uncovers novel biology.</title>
        <authorList>
            <person name="Wiegand S."/>
            <person name="Jogler M."/>
            <person name="Boedeker C."/>
            <person name="Pinto D."/>
            <person name="Vollmers J."/>
            <person name="Rivas-Marin E."/>
            <person name="Kohn T."/>
            <person name="Peeters S.H."/>
            <person name="Heuer A."/>
            <person name="Rast P."/>
            <person name="Oberbeckmann S."/>
            <person name="Bunk B."/>
            <person name="Jeske O."/>
            <person name="Meyerdierks A."/>
            <person name="Storesund J.E."/>
            <person name="Kallscheuer N."/>
            <person name="Luecker S."/>
            <person name="Lage O.M."/>
            <person name="Pohl T."/>
            <person name="Merkel B.J."/>
            <person name="Hornburger P."/>
            <person name="Mueller R.-W."/>
            <person name="Bruemmer F."/>
            <person name="Labrenz M."/>
            <person name="Spormann A.M."/>
            <person name="Op Den Camp H."/>
            <person name="Overmann J."/>
            <person name="Amann R."/>
            <person name="Jetten M.S.M."/>
            <person name="Mascher T."/>
            <person name="Medema M.H."/>
            <person name="Devos D.P."/>
            <person name="Kaster A.-K."/>
            <person name="Ovreas L."/>
            <person name="Rohde M."/>
            <person name="Galperin M.Y."/>
            <person name="Jogler C."/>
        </authorList>
    </citation>
    <scope>NUCLEOTIDE SEQUENCE [LARGE SCALE GENOMIC DNA]</scope>
    <source>
        <strain evidence="1 2">Pan14r</strain>
    </source>
</reference>
<protein>
    <submittedName>
        <fullName evidence="1">IS2 repressor TnpA</fullName>
    </submittedName>
</protein>
<comment type="caution">
    <text evidence="1">The sequence shown here is derived from an EMBL/GenBank/DDBJ whole genome shotgun (WGS) entry which is preliminary data.</text>
</comment>
<dbReference type="SUPFAM" id="SSF48295">
    <property type="entry name" value="TrpR-like"/>
    <property type="match status" value="1"/>
</dbReference>
<sequence>MSQSKKRRQWSAADKMRIVLAGMESGTEISELCRVEGINPTQYFSWKKQLVSGADGVFGRRGRGKEDAAKVDPQVEELNRMRAVIAEITAENLELKKTL</sequence>
<dbReference type="GO" id="GO:0004803">
    <property type="term" value="F:transposase activity"/>
    <property type="evidence" value="ECO:0007669"/>
    <property type="project" value="InterPro"/>
</dbReference>
<dbReference type="GO" id="GO:0043565">
    <property type="term" value="F:sequence-specific DNA binding"/>
    <property type="evidence" value="ECO:0007669"/>
    <property type="project" value="InterPro"/>
</dbReference>
<gene>
    <name evidence="1" type="ORF">Pan14r_50160</name>
</gene>
<dbReference type="AlphaFoldDB" id="A0A5C5XSG9"/>
<dbReference type="GO" id="GO:0006313">
    <property type="term" value="P:DNA transposition"/>
    <property type="evidence" value="ECO:0007669"/>
    <property type="project" value="InterPro"/>
</dbReference>